<dbReference type="Gene3D" id="1.10.1040.10">
    <property type="entry name" value="N-(1-d-carboxylethyl)-l-norvaline Dehydrogenase, domain 2"/>
    <property type="match status" value="1"/>
</dbReference>
<evidence type="ECO:0000256" key="6">
    <source>
        <dbReference type="ARBA" id="ARBA00022655"/>
    </source>
</evidence>
<evidence type="ECO:0000259" key="13">
    <source>
        <dbReference type="Pfam" id="PF08546"/>
    </source>
</evidence>
<dbReference type="PANTHER" id="PTHR21708:SF26">
    <property type="entry name" value="2-DEHYDROPANTOATE 2-REDUCTASE"/>
    <property type="match status" value="1"/>
</dbReference>
<dbReference type="NCBIfam" id="TIGR00745">
    <property type="entry name" value="apbA_panE"/>
    <property type="match status" value="1"/>
</dbReference>
<feature type="domain" description="Ketopantoate reductase N-terminal" evidence="12">
    <location>
        <begin position="3"/>
        <end position="150"/>
    </location>
</feature>
<dbReference type="GO" id="GO:0015940">
    <property type="term" value="P:pantothenate biosynthetic process"/>
    <property type="evidence" value="ECO:0007669"/>
    <property type="project" value="UniProtKB-UniPathway"/>
</dbReference>
<dbReference type="InterPro" id="IPR003710">
    <property type="entry name" value="ApbA"/>
</dbReference>
<keyword evidence="8 11" id="KW-0560">Oxidoreductase</keyword>
<comment type="similarity">
    <text evidence="3 11">Belongs to the ketopantoate reductase family.</text>
</comment>
<evidence type="ECO:0000256" key="1">
    <source>
        <dbReference type="ARBA" id="ARBA00002919"/>
    </source>
</evidence>
<dbReference type="Gene3D" id="3.40.50.720">
    <property type="entry name" value="NAD(P)-binding Rossmann-like Domain"/>
    <property type="match status" value="1"/>
</dbReference>
<dbReference type="RefSeq" id="WP_165404416.1">
    <property type="nucleotide sequence ID" value="NZ_SGXC01000001.1"/>
</dbReference>
<reference evidence="14 15" key="1">
    <citation type="submission" date="2019-02" db="EMBL/GenBank/DDBJ databases">
        <title>Genomic Encyclopedia of Type Strains, Phase IV (KMG-IV): sequencing the most valuable type-strain genomes for metagenomic binning, comparative biology and taxonomic classification.</title>
        <authorList>
            <person name="Goeker M."/>
        </authorList>
    </citation>
    <scope>NUCLEOTIDE SEQUENCE [LARGE SCALE GENOMIC DNA]</scope>
    <source>
        <strain evidence="14 15">K24</strain>
    </source>
</reference>
<sequence>MKIVVFGAGGIGGYFGALMARASHDVTLVCRGAHLEAIRKHGLKIRHGGDEFTVSNLLATDTPGAESADVVICGVKLYDLQNAAQPIRPMVGPGTLVVTTQNGIVAHRILAEHFARGSVCPGTVLLSSHIVAPGVIERKTPTATLTLGDPDGNVSPAMLAFQRAGREAGFSVELSADIVSELWQKFIMLAATAALCCLSRQPVGPITGDARLREQLERAMLEATAVASALDVPLPPDLIEKAMRFTDRANPDAKVSMLEDLEAGRRLEVEWIIGELCSQGRRAGVPTPIADLALACLGPYRNGNRRG</sequence>
<evidence type="ECO:0000256" key="8">
    <source>
        <dbReference type="ARBA" id="ARBA00023002"/>
    </source>
</evidence>
<evidence type="ECO:0000259" key="12">
    <source>
        <dbReference type="Pfam" id="PF02558"/>
    </source>
</evidence>
<proteinExistence type="inferred from homology"/>
<dbReference type="EMBL" id="SGXC01000001">
    <property type="protein sequence ID" value="RZS84766.1"/>
    <property type="molecule type" value="Genomic_DNA"/>
</dbReference>
<evidence type="ECO:0000313" key="15">
    <source>
        <dbReference type="Proteomes" id="UP000292445"/>
    </source>
</evidence>
<dbReference type="Pfam" id="PF02558">
    <property type="entry name" value="ApbA"/>
    <property type="match status" value="1"/>
</dbReference>
<evidence type="ECO:0000256" key="5">
    <source>
        <dbReference type="ARBA" id="ARBA00019465"/>
    </source>
</evidence>
<comment type="caution">
    <text evidence="14">The sequence shown here is derived from an EMBL/GenBank/DDBJ whole genome shotgun (WGS) entry which is preliminary data.</text>
</comment>
<keyword evidence="6 11" id="KW-0566">Pantothenate biosynthesis</keyword>
<name>A0A4Q7NIR2_9BURK</name>
<dbReference type="AlphaFoldDB" id="A0A4Q7NIR2"/>
<dbReference type="FunFam" id="1.10.1040.10:FF:000017">
    <property type="entry name" value="2-dehydropantoate 2-reductase"/>
    <property type="match status" value="1"/>
</dbReference>
<dbReference type="InterPro" id="IPR013332">
    <property type="entry name" value="KPR_N"/>
</dbReference>
<dbReference type="InterPro" id="IPR036291">
    <property type="entry name" value="NAD(P)-bd_dom_sf"/>
</dbReference>
<dbReference type="GO" id="GO:0005737">
    <property type="term" value="C:cytoplasm"/>
    <property type="evidence" value="ECO:0007669"/>
    <property type="project" value="TreeGrafter"/>
</dbReference>
<evidence type="ECO:0000256" key="2">
    <source>
        <dbReference type="ARBA" id="ARBA00004994"/>
    </source>
</evidence>
<evidence type="ECO:0000256" key="11">
    <source>
        <dbReference type="RuleBase" id="RU362068"/>
    </source>
</evidence>
<dbReference type="EC" id="1.1.1.169" evidence="4 11"/>
<dbReference type="SUPFAM" id="SSF48179">
    <property type="entry name" value="6-phosphogluconate dehydrogenase C-terminal domain-like"/>
    <property type="match status" value="1"/>
</dbReference>
<protein>
    <recommendedName>
        <fullName evidence="5 11">2-dehydropantoate 2-reductase</fullName>
        <ecNumber evidence="4 11">1.1.1.169</ecNumber>
    </recommendedName>
    <alternativeName>
        <fullName evidence="9 11">Ketopantoate reductase</fullName>
    </alternativeName>
</protein>
<evidence type="ECO:0000256" key="7">
    <source>
        <dbReference type="ARBA" id="ARBA00022857"/>
    </source>
</evidence>
<keyword evidence="15" id="KW-1185">Reference proteome</keyword>
<comment type="pathway">
    <text evidence="2 11">Cofactor biosynthesis; (R)-pantothenate biosynthesis; (R)-pantoate from 3-methyl-2-oxobutanoate: step 2/2.</text>
</comment>
<organism evidence="14 15">
    <name type="scientific">Pigmentiphaga kullae</name>
    <dbReference type="NCBI Taxonomy" id="151784"/>
    <lineage>
        <taxon>Bacteria</taxon>
        <taxon>Pseudomonadati</taxon>
        <taxon>Pseudomonadota</taxon>
        <taxon>Betaproteobacteria</taxon>
        <taxon>Burkholderiales</taxon>
        <taxon>Alcaligenaceae</taxon>
        <taxon>Pigmentiphaga</taxon>
    </lineage>
</organism>
<comment type="function">
    <text evidence="1 11">Catalyzes the NADPH-dependent reduction of ketopantoate into pantoic acid.</text>
</comment>
<evidence type="ECO:0000313" key="14">
    <source>
        <dbReference type="EMBL" id="RZS84766.1"/>
    </source>
</evidence>
<evidence type="ECO:0000256" key="10">
    <source>
        <dbReference type="ARBA" id="ARBA00048793"/>
    </source>
</evidence>
<accession>A0A4Q7NIR2</accession>
<dbReference type="GO" id="GO:0008677">
    <property type="term" value="F:2-dehydropantoate 2-reductase activity"/>
    <property type="evidence" value="ECO:0007669"/>
    <property type="project" value="UniProtKB-EC"/>
</dbReference>
<dbReference type="InterPro" id="IPR051402">
    <property type="entry name" value="KPR-Related"/>
</dbReference>
<evidence type="ECO:0000256" key="4">
    <source>
        <dbReference type="ARBA" id="ARBA00013014"/>
    </source>
</evidence>
<dbReference type="Pfam" id="PF08546">
    <property type="entry name" value="ApbA_C"/>
    <property type="match status" value="1"/>
</dbReference>
<comment type="catalytic activity">
    <reaction evidence="10 11">
        <text>(R)-pantoate + NADP(+) = 2-dehydropantoate + NADPH + H(+)</text>
        <dbReference type="Rhea" id="RHEA:16233"/>
        <dbReference type="ChEBI" id="CHEBI:11561"/>
        <dbReference type="ChEBI" id="CHEBI:15378"/>
        <dbReference type="ChEBI" id="CHEBI:15980"/>
        <dbReference type="ChEBI" id="CHEBI:57783"/>
        <dbReference type="ChEBI" id="CHEBI:58349"/>
        <dbReference type="EC" id="1.1.1.169"/>
    </reaction>
</comment>
<keyword evidence="7 11" id="KW-0521">NADP</keyword>
<feature type="domain" description="Ketopantoate reductase C-terminal" evidence="13">
    <location>
        <begin position="177"/>
        <end position="297"/>
    </location>
</feature>
<dbReference type="Proteomes" id="UP000292445">
    <property type="component" value="Unassembled WGS sequence"/>
</dbReference>
<dbReference type="FunFam" id="3.40.50.720:FF:000307">
    <property type="entry name" value="2-dehydropantoate 2-reductase"/>
    <property type="match status" value="1"/>
</dbReference>
<gene>
    <name evidence="14" type="ORF">EV675_0785</name>
</gene>
<evidence type="ECO:0000256" key="3">
    <source>
        <dbReference type="ARBA" id="ARBA00007870"/>
    </source>
</evidence>
<dbReference type="InterPro" id="IPR013328">
    <property type="entry name" value="6PGD_dom2"/>
</dbReference>
<evidence type="ECO:0000256" key="9">
    <source>
        <dbReference type="ARBA" id="ARBA00032024"/>
    </source>
</evidence>
<dbReference type="SUPFAM" id="SSF51735">
    <property type="entry name" value="NAD(P)-binding Rossmann-fold domains"/>
    <property type="match status" value="1"/>
</dbReference>
<dbReference type="InterPro" id="IPR008927">
    <property type="entry name" value="6-PGluconate_DH-like_C_sf"/>
</dbReference>
<dbReference type="UniPathway" id="UPA00028">
    <property type="reaction ID" value="UER00004"/>
</dbReference>
<dbReference type="PANTHER" id="PTHR21708">
    <property type="entry name" value="PROBABLE 2-DEHYDROPANTOATE 2-REDUCTASE"/>
    <property type="match status" value="1"/>
</dbReference>
<dbReference type="InterPro" id="IPR013752">
    <property type="entry name" value="KPA_reductase"/>
</dbReference>